<name>A0A1H3WLZ5_9EURY</name>
<dbReference type="AlphaFoldDB" id="A0A1H3WLZ5"/>
<feature type="transmembrane region" description="Helical" evidence="1">
    <location>
        <begin position="80"/>
        <end position="98"/>
    </location>
</feature>
<evidence type="ECO:0000313" key="2">
    <source>
        <dbReference type="EMBL" id="SDZ87831.1"/>
    </source>
</evidence>
<keyword evidence="1" id="KW-0472">Membrane</keyword>
<reference evidence="2 3" key="1">
    <citation type="submission" date="2016-10" db="EMBL/GenBank/DDBJ databases">
        <authorList>
            <person name="de Groot N.N."/>
        </authorList>
    </citation>
    <scope>NUCLEOTIDE SEQUENCE [LARGE SCALE GENOMIC DNA]</scope>
    <source>
        <strain evidence="2 3">CGMCC 1.8712</strain>
    </source>
</reference>
<keyword evidence="1" id="KW-1133">Transmembrane helix</keyword>
<keyword evidence="1" id="KW-0812">Transmembrane</keyword>
<organism evidence="2 3">
    <name type="scientific">Haloplanus vescus</name>
    <dbReference type="NCBI Taxonomy" id="555874"/>
    <lineage>
        <taxon>Archaea</taxon>
        <taxon>Methanobacteriati</taxon>
        <taxon>Methanobacteriota</taxon>
        <taxon>Stenosarchaea group</taxon>
        <taxon>Halobacteria</taxon>
        <taxon>Halobacteriales</taxon>
        <taxon>Haloferacaceae</taxon>
        <taxon>Haloplanus</taxon>
    </lineage>
</organism>
<dbReference type="InterPro" id="IPR055898">
    <property type="entry name" value="DUF7475"/>
</dbReference>
<dbReference type="STRING" id="555874.SAMN04488065_0957"/>
<dbReference type="EMBL" id="FNQT01000001">
    <property type="protein sequence ID" value="SDZ87831.1"/>
    <property type="molecule type" value="Genomic_DNA"/>
</dbReference>
<dbReference type="RefSeq" id="WP_092632213.1">
    <property type="nucleotide sequence ID" value="NZ_FNQT01000001.1"/>
</dbReference>
<dbReference type="Proteomes" id="UP000236755">
    <property type="component" value="Unassembled WGS sequence"/>
</dbReference>
<dbReference type="OrthoDB" id="241825at2157"/>
<keyword evidence="3" id="KW-1185">Reference proteome</keyword>
<evidence type="ECO:0000256" key="1">
    <source>
        <dbReference type="SAM" id="Phobius"/>
    </source>
</evidence>
<accession>A0A1H3WLZ5</accession>
<sequence>MARADSGTAGGSANSVVSLPTNLLGIIANDLAVITGVIHLLLAPQVIGFSSTLGILFALNGLGFIGGVAVYMTSYWRRELYLVAAGYALVTFVAFFVYGGFEGVVSAFYMQGSLNWNAVGAKAAELLLVVCSLALFTNSES</sequence>
<protein>
    <submittedName>
        <fullName evidence="2">Uncharacterized protein</fullName>
    </submittedName>
</protein>
<gene>
    <name evidence="2" type="ORF">SAMN04488065_0957</name>
</gene>
<proteinExistence type="predicted"/>
<feature type="transmembrane region" description="Helical" evidence="1">
    <location>
        <begin position="118"/>
        <end position="136"/>
    </location>
</feature>
<feature type="transmembrane region" description="Helical" evidence="1">
    <location>
        <begin position="21"/>
        <end position="42"/>
    </location>
</feature>
<feature type="transmembrane region" description="Helical" evidence="1">
    <location>
        <begin position="54"/>
        <end position="73"/>
    </location>
</feature>
<dbReference type="Pfam" id="PF24287">
    <property type="entry name" value="DUF7475"/>
    <property type="match status" value="1"/>
</dbReference>
<evidence type="ECO:0000313" key="3">
    <source>
        <dbReference type="Proteomes" id="UP000236755"/>
    </source>
</evidence>